<dbReference type="Proteomes" id="UP000033109">
    <property type="component" value="Chromosome"/>
</dbReference>
<dbReference type="CDD" id="cd00092">
    <property type="entry name" value="HTH_CRP"/>
    <property type="match status" value="1"/>
</dbReference>
<gene>
    <name evidence="6" type="ORF">PKOR_16015</name>
</gene>
<feature type="domain" description="HTH crp-type" evidence="5">
    <location>
        <begin position="141"/>
        <end position="207"/>
    </location>
</feature>
<feature type="domain" description="Cyclic nucleotide-binding" evidence="4">
    <location>
        <begin position="26"/>
        <end position="72"/>
    </location>
</feature>
<dbReference type="Gene3D" id="2.60.120.10">
    <property type="entry name" value="Jelly Rolls"/>
    <property type="match status" value="1"/>
</dbReference>
<dbReference type="STRING" id="400092.PKOR_16015"/>
<dbReference type="KEGG" id="pko:PKOR_16015"/>
<evidence type="ECO:0000259" key="4">
    <source>
        <dbReference type="PROSITE" id="PS50042"/>
    </source>
</evidence>
<dbReference type="PRINTS" id="PR00034">
    <property type="entry name" value="HTHCRP"/>
</dbReference>
<dbReference type="InterPro" id="IPR036388">
    <property type="entry name" value="WH-like_DNA-bd_sf"/>
</dbReference>
<evidence type="ECO:0000313" key="6">
    <source>
        <dbReference type="EMBL" id="AKD04321.1"/>
    </source>
</evidence>
<dbReference type="PANTHER" id="PTHR24567">
    <property type="entry name" value="CRP FAMILY TRANSCRIPTIONAL REGULATORY PROTEIN"/>
    <property type="match status" value="1"/>
</dbReference>
<keyword evidence="7" id="KW-1185">Reference proteome</keyword>
<name>A0A0E3UYB9_9BACT</name>
<reference evidence="6 7" key="1">
    <citation type="journal article" date="2015" name="Sci. Rep.">
        <title>Unraveling adaptation of Pontibacter korlensis to radiation and infertility in desert through complete genome and comparative transcriptomic analysis.</title>
        <authorList>
            <person name="Dai J."/>
            <person name="Dai W."/>
            <person name="Qiu C."/>
            <person name="Yang Z."/>
            <person name="Zhang Y."/>
            <person name="Zhou M."/>
            <person name="Zhang L."/>
            <person name="Fang C."/>
            <person name="Gao Q."/>
            <person name="Yang Q."/>
            <person name="Li X."/>
            <person name="Wang Z."/>
            <person name="Wang Z."/>
            <person name="Jia Z."/>
            <person name="Chen X."/>
        </authorList>
    </citation>
    <scope>NUCLEOTIDE SEQUENCE [LARGE SCALE GENOMIC DNA]</scope>
    <source>
        <strain evidence="6 7">X14-1T</strain>
    </source>
</reference>
<accession>A0A0E3UYB9</accession>
<evidence type="ECO:0000313" key="7">
    <source>
        <dbReference type="Proteomes" id="UP000033109"/>
    </source>
</evidence>
<dbReference type="AlphaFoldDB" id="A0A0E3UYB9"/>
<keyword evidence="3" id="KW-0804">Transcription</keyword>
<organism evidence="6 7">
    <name type="scientific">Pontibacter korlensis</name>
    <dbReference type="NCBI Taxonomy" id="400092"/>
    <lineage>
        <taxon>Bacteria</taxon>
        <taxon>Pseudomonadati</taxon>
        <taxon>Bacteroidota</taxon>
        <taxon>Cytophagia</taxon>
        <taxon>Cytophagales</taxon>
        <taxon>Hymenobacteraceae</taxon>
        <taxon>Pontibacter</taxon>
    </lineage>
</organism>
<dbReference type="PANTHER" id="PTHR24567:SF26">
    <property type="entry name" value="REGULATORY PROTEIN YEIL"/>
    <property type="match status" value="1"/>
</dbReference>
<dbReference type="HOGENOM" id="CLU_075053_7_0_10"/>
<proteinExistence type="predicted"/>
<dbReference type="GO" id="GO:0003677">
    <property type="term" value="F:DNA binding"/>
    <property type="evidence" value="ECO:0007669"/>
    <property type="project" value="UniProtKB-KW"/>
</dbReference>
<keyword evidence="2" id="KW-0238">DNA-binding</keyword>
<dbReference type="InterPro" id="IPR050397">
    <property type="entry name" value="Env_Response_Regulators"/>
</dbReference>
<dbReference type="GO" id="GO:0003700">
    <property type="term" value="F:DNA-binding transcription factor activity"/>
    <property type="evidence" value="ECO:0007669"/>
    <property type="project" value="TreeGrafter"/>
</dbReference>
<dbReference type="GO" id="GO:0005829">
    <property type="term" value="C:cytosol"/>
    <property type="evidence" value="ECO:0007669"/>
    <property type="project" value="TreeGrafter"/>
</dbReference>
<dbReference type="CDD" id="cd00038">
    <property type="entry name" value="CAP_ED"/>
    <property type="match status" value="1"/>
</dbReference>
<evidence type="ECO:0000256" key="2">
    <source>
        <dbReference type="ARBA" id="ARBA00023125"/>
    </source>
</evidence>
<keyword evidence="1" id="KW-0805">Transcription regulation</keyword>
<evidence type="ECO:0000256" key="3">
    <source>
        <dbReference type="ARBA" id="ARBA00023163"/>
    </source>
</evidence>
<dbReference type="InterPro" id="IPR000595">
    <property type="entry name" value="cNMP-bd_dom"/>
</dbReference>
<dbReference type="Pfam" id="PF13545">
    <property type="entry name" value="HTH_Crp_2"/>
    <property type="match status" value="1"/>
</dbReference>
<evidence type="ECO:0000259" key="5">
    <source>
        <dbReference type="PROSITE" id="PS51063"/>
    </source>
</evidence>
<dbReference type="InterPro" id="IPR014710">
    <property type="entry name" value="RmlC-like_jellyroll"/>
</dbReference>
<dbReference type="RefSeq" id="WP_046312070.1">
    <property type="nucleotide sequence ID" value="NZ_CBCSCY010000018.1"/>
</dbReference>
<dbReference type="InterPro" id="IPR012318">
    <property type="entry name" value="HTH_CRP"/>
</dbReference>
<dbReference type="SUPFAM" id="SSF46785">
    <property type="entry name" value="Winged helix' DNA-binding domain"/>
    <property type="match status" value="1"/>
</dbReference>
<dbReference type="PROSITE" id="PS51063">
    <property type="entry name" value="HTH_CRP_2"/>
    <property type="match status" value="1"/>
</dbReference>
<dbReference type="PATRIC" id="fig|400092.3.peg.3507"/>
<dbReference type="OrthoDB" id="9776746at2"/>
<dbReference type="SMART" id="SM00419">
    <property type="entry name" value="HTH_CRP"/>
    <property type="match status" value="1"/>
</dbReference>
<dbReference type="Pfam" id="PF00027">
    <property type="entry name" value="cNMP_binding"/>
    <property type="match status" value="1"/>
</dbReference>
<dbReference type="PROSITE" id="PS50042">
    <property type="entry name" value="CNMP_BINDING_3"/>
    <property type="match status" value="1"/>
</dbReference>
<dbReference type="Gene3D" id="1.10.10.10">
    <property type="entry name" value="Winged helix-like DNA-binding domain superfamily/Winged helix DNA-binding domain"/>
    <property type="match status" value="1"/>
</dbReference>
<dbReference type="InterPro" id="IPR036390">
    <property type="entry name" value="WH_DNA-bd_sf"/>
</dbReference>
<dbReference type="EMBL" id="CP009621">
    <property type="protein sequence ID" value="AKD04321.1"/>
    <property type="molecule type" value="Genomic_DNA"/>
</dbReference>
<evidence type="ECO:0000256" key="1">
    <source>
        <dbReference type="ARBA" id="ARBA00023015"/>
    </source>
</evidence>
<sequence length="216" mass="25111">MPIELPLITDPVLLEEIEKNGKIQEFEPGQAIIEPGQYVKMVPIILEGSVKVMRTDEEGHELLLYYIEGGDTCAVSLTCCSTSSPSDIKAVAEERTRVLGVPVRKHEEWTNEFRQWKDFVAMTYQKRFQEMLRAIDDVAFRKMDERLLRYLVVKSKQLKTLELTVTHQEIASELGTSREVVSRLLKQLENRKLVELERNKIFVRDDLEQFLENLSR</sequence>
<dbReference type="InterPro" id="IPR018490">
    <property type="entry name" value="cNMP-bd_dom_sf"/>
</dbReference>
<dbReference type="SUPFAM" id="SSF51206">
    <property type="entry name" value="cAMP-binding domain-like"/>
    <property type="match status" value="1"/>
</dbReference>
<protein>
    <submittedName>
        <fullName evidence="6">Crp/Fnr family transcriptional regulator</fullName>
    </submittedName>
</protein>